<evidence type="ECO:0000259" key="10">
    <source>
        <dbReference type="PROSITE" id="PS51194"/>
    </source>
</evidence>
<dbReference type="AlphaFoldDB" id="A0A6C2UM31"/>
<keyword evidence="1" id="KW-0547">Nucleotide-binding</keyword>
<dbReference type="GO" id="GO:0003677">
    <property type="term" value="F:DNA binding"/>
    <property type="evidence" value="ECO:0007669"/>
    <property type="project" value="UniProtKB-KW"/>
</dbReference>
<dbReference type="InterPro" id="IPR049730">
    <property type="entry name" value="SNF2/RAD54-like_C"/>
</dbReference>
<dbReference type="SMART" id="SM00487">
    <property type="entry name" value="DEXDc"/>
    <property type="match status" value="1"/>
</dbReference>
<dbReference type="Gene3D" id="3.40.50.300">
    <property type="entry name" value="P-loop containing nucleotide triphosphate hydrolases"/>
    <property type="match status" value="1"/>
</dbReference>
<gene>
    <name evidence="11" type="primary">rapA_3</name>
    <name evidence="11" type="ORF">SCARR_03249</name>
</gene>
<dbReference type="CDD" id="cd18793">
    <property type="entry name" value="SF2_C_SNF"/>
    <property type="match status" value="1"/>
</dbReference>
<dbReference type="Gene3D" id="2.30.30.930">
    <property type="match status" value="1"/>
</dbReference>
<dbReference type="InterPro" id="IPR001650">
    <property type="entry name" value="Helicase_C-like"/>
</dbReference>
<name>A0A6C2UM31_9BACT</name>
<dbReference type="Pfam" id="PF00176">
    <property type="entry name" value="SNF2-rel_dom"/>
    <property type="match status" value="1"/>
</dbReference>
<dbReference type="PROSITE" id="PS51194">
    <property type="entry name" value="HELICASE_CTER"/>
    <property type="match status" value="1"/>
</dbReference>
<sequence>MQNYFTGQRWISETEPELGLGLVVDVTTRTVQIFYQAANEMRHYAIKNAPLKRVRFTVGDAIKAREGAGLTVETIIENSETGLLSYVAADGSRLEESDLCDTSSFDQPETRLLAGHVDDNALFELRVAALNVRHRYGRLPVRGLLGGRVDLLPHQLYIAQEVSSRPLPRVLLADEVGLGKTIEACLILHRLMACGLVKRVLILVPHALVHQWFVELLRRFNLSFSIFNEDRCLAIESTEPGNPFLDDQLVIASIEFLTENPERTAQAVGCDWDLLIVDEAHHLHWSPETTSPEYDVVERLAHCIPRLLLLTASPEQMGLESHFARLRLLDPQRYPSFDAYQIEHDRYAEVAADIGKRIESMDEQELTEALDRHGPGRVIFRNTRKCVSGFPKRHAHLMPMQLPEGRALLGSDDPRIGWLITFLRNNPKEKVLVICKARNEVAAIVKTIKSGSRVDVAHFHEEMPLIQCDRLAAWFLEPDGARVMVVSEMGGEGRNFQVASHLVLIDLPRDPELLEQRIGRLDRIGQLSDVHIHVPYLKGTAEEHVARWLHEGLNAFAEPVVGGFELLKRFDAQLQNVTKKVITETRAFYATLRKQIADGRDRLLELSSFRPDIGNAIAQQINECEQSSELQTYLLQMFEQYGVHAEELDDTSFHIRPDHMFDDWFPLKAEGIRITFNREEALLRPDAMLMSWDHPLVTGAGELILGSERGSCAVAVDPAQTIPLKLQAIYVLETVAPPGLNVYRFLPPTPFSVTVDHACNALDETSALHLKNTDPWQLLEHESIRTQMIPAMIDATRTLAEQAADSAIADARRDMLETLGADYKRLVYLKQVNDNIREEELAHARAAITELDEKLSAARLRLDAIRIIGAS</sequence>
<evidence type="ECO:0000256" key="4">
    <source>
        <dbReference type="ARBA" id="ARBA00022840"/>
    </source>
</evidence>
<dbReference type="InterPro" id="IPR022737">
    <property type="entry name" value="RapA_C"/>
</dbReference>
<accession>A0A6C2UM31</accession>
<keyword evidence="5" id="KW-0805">Transcription regulation</keyword>
<keyword evidence="2" id="KW-0378">Hydrolase</keyword>
<dbReference type="Gene3D" id="3.40.50.10810">
    <property type="entry name" value="Tandem AAA-ATPase domain"/>
    <property type="match status" value="1"/>
</dbReference>
<proteinExistence type="inferred from homology"/>
<evidence type="ECO:0000256" key="8">
    <source>
        <dbReference type="ARBA" id="ARBA00023163"/>
    </source>
</evidence>
<dbReference type="PANTHER" id="PTHR45766">
    <property type="entry name" value="DNA ANNEALING HELICASE AND ENDONUCLEASE ZRANB3 FAMILY MEMBER"/>
    <property type="match status" value="1"/>
</dbReference>
<evidence type="ECO:0000256" key="3">
    <source>
        <dbReference type="ARBA" id="ARBA00022806"/>
    </source>
</evidence>
<reference evidence="11 12" key="1">
    <citation type="submission" date="2019-04" db="EMBL/GenBank/DDBJ databases">
        <authorList>
            <person name="Van Vliet M D."/>
        </authorList>
    </citation>
    <scope>NUCLEOTIDE SEQUENCE [LARGE SCALE GENOMIC DNA]</scope>
    <source>
        <strain evidence="11 12">F21</strain>
    </source>
</reference>
<dbReference type="Proteomes" id="UP000346198">
    <property type="component" value="Unassembled WGS sequence"/>
</dbReference>
<dbReference type="InterPro" id="IPR040766">
    <property type="entry name" value="Tudor_2_RapA"/>
</dbReference>
<dbReference type="SMART" id="SM00490">
    <property type="entry name" value="HELICc"/>
    <property type="match status" value="1"/>
</dbReference>
<dbReference type="GO" id="GO:0005524">
    <property type="term" value="F:ATP binding"/>
    <property type="evidence" value="ECO:0007669"/>
    <property type="project" value="UniProtKB-KW"/>
</dbReference>
<evidence type="ECO:0000313" key="11">
    <source>
        <dbReference type="EMBL" id="VGO21178.1"/>
    </source>
</evidence>
<evidence type="ECO:0000259" key="9">
    <source>
        <dbReference type="PROSITE" id="PS51192"/>
    </source>
</evidence>
<dbReference type="InterPro" id="IPR023949">
    <property type="entry name" value="Helicase_RapA"/>
</dbReference>
<dbReference type="GO" id="GO:0004386">
    <property type="term" value="F:helicase activity"/>
    <property type="evidence" value="ECO:0007669"/>
    <property type="project" value="UniProtKB-KW"/>
</dbReference>
<dbReference type="GO" id="GO:0016817">
    <property type="term" value="F:hydrolase activity, acting on acid anhydrides"/>
    <property type="evidence" value="ECO:0007669"/>
    <property type="project" value="InterPro"/>
</dbReference>
<organism evidence="11 12">
    <name type="scientific">Pontiella sulfatireligans</name>
    <dbReference type="NCBI Taxonomy" id="2750658"/>
    <lineage>
        <taxon>Bacteria</taxon>
        <taxon>Pseudomonadati</taxon>
        <taxon>Kiritimatiellota</taxon>
        <taxon>Kiritimatiellia</taxon>
        <taxon>Kiritimatiellales</taxon>
        <taxon>Pontiellaceae</taxon>
        <taxon>Pontiella</taxon>
    </lineage>
</organism>
<keyword evidence="7" id="KW-0010">Activator</keyword>
<protein>
    <submittedName>
        <fullName evidence="11">RNA polymerase-associated protein RapA</fullName>
    </submittedName>
</protein>
<keyword evidence="4" id="KW-0067">ATP-binding</keyword>
<evidence type="ECO:0000256" key="2">
    <source>
        <dbReference type="ARBA" id="ARBA00022801"/>
    </source>
</evidence>
<evidence type="ECO:0000313" key="12">
    <source>
        <dbReference type="Proteomes" id="UP000346198"/>
    </source>
</evidence>
<dbReference type="Pfam" id="PF00271">
    <property type="entry name" value="Helicase_C"/>
    <property type="match status" value="1"/>
</dbReference>
<keyword evidence="12" id="KW-1185">Reference proteome</keyword>
<dbReference type="CDD" id="cd18011">
    <property type="entry name" value="DEXDc_RapA"/>
    <property type="match status" value="1"/>
</dbReference>
<dbReference type="Pfam" id="PF18337">
    <property type="entry name" value="Tudor_RapA"/>
    <property type="match status" value="1"/>
</dbReference>
<keyword evidence="6" id="KW-0238">DNA-binding</keyword>
<evidence type="ECO:0000256" key="5">
    <source>
        <dbReference type="ARBA" id="ARBA00023015"/>
    </source>
</evidence>
<dbReference type="InterPro" id="IPR038718">
    <property type="entry name" value="SNF2-like_sf"/>
</dbReference>
<feature type="domain" description="Helicase C-terminal" evidence="10">
    <location>
        <begin position="415"/>
        <end position="568"/>
    </location>
</feature>
<dbReference type="InterPro" id="IPR027417">
    <property type="entry name" value="P-loop_NTPase"/>
</dbReference>
<dbReference type="InterPro" id="IPR000330">
    <property type="entry name" value="SNF2_N"/>
</dbReference>
<dbReference type="Gene3D" id="3.30.360.80">
    <property type="match status" value="1"/>
</dbReference>
<keyword evidence="8" id="KW-0804">Transcription</keyword>
<dbReference type="Gene3D" id="6.10.140.1500">
    <property type="match status" value="1"/>
</dbReference>
<keyword evidence="3" id="KW-0347">Helicase</keyword>
<dbReference type="Pfam" id="PF18339">
    <property type="entry name" value="Tudor_1_RapA"/>
    <property type="match status" value="1"/>
</dbReference>
<dbReference type="InterPro" id="IPR040765">
    <property type="entry name" value="Tudor_1_RapA"/>
</dbReference>
<dbReference type="Gene3D" id="2.30.30.140">
    <property type="match status" value="1"/>
</dbReference>
<dbReference type="GO" id="GO:0006355">
    <property type="term" value="P:regulation of DNA-templated transcription"/>
    <property type="evidence" value="ECO:0007669"/>
    <property type="project" value="InterPro"/>
</dbReference>
<dbReference type="HAMAP" id="MF_01821">
    <property type="entry name" value="Helicase_RapA"/>
    <property type="match status" value="1"/>
</dbReference>
<dbReference type="InterPro" id="IPR057342">
    <property type="entry name" value="DEXDc_RapA"/>
</dbReference>
<dbReference type="PROSITE" id="PS51192">
    <property type="entry name" value="HELICASE_ATP_BIND_1"/>
    <property type="match status" value="1"/>
</dbReference>
<dbReference type="SUPFAM" id="SSF52540">
    <property type="entry name" value="P-loop containing nucleoside triphosphate hydrolases"/>
    <property type="match status" value="2"/>
</dbReference>
<evidence type="ECO:0000256" key="1">
    <source>
        <dbReference type="ARBA" id="ARBA00022741"/>
    </source>
</evidence>
<dbReference type="InterPro" id="IPR014001">
    <property type="entry name" value="Helicase_ATP-bd"/>
</dbReference>
<dbReference type="RefSeq" id="WP_136062663.1">
    <property type="nucleotide sequence ID" value="NZ_CAAHFH010000002.1"/>
</dbReference>
<evidence type="ECO:0000256" key="7">
    <source>
        <dbReference type="ARBA" id="ARBA00023159"/>
    </source>
</evidence>
<dbReference type="EMBL" id="CAAHFH010000002">
    <property type="protein sequence ID" value="VGO21178.1"/>
    <property type="molecule type" value="Genomic_DNA"/>
</dbReference>
<evidence type="ECO:0000256" key="6">
    <source>
        <dbReference type="ARBA" id="ARBA00023125"/>
    </source>
</evidence>
<feature type="domain" description="Helicase ATP-binding" evidence="9">
    <location>
        <begin position="161"/>
        <end position="332"/>
    </location>
</feature>
<dbReference type="Pfam" id="PF12137">
    <property type="entry name" value="RapA_C"/>
    <property type="match status" value="1"/>
</dbReference>
<dbReference type="PANTHER" id="PTHR45766:SF6">
    <property type="entry name" value="SWI_SNF-RELATED MATRIX-ASSOCIATED ACTIN-DEPENDENT REGULATOR OF CHROMATIN SUBFAMILY A-LIKE PROTEIN 1"/>
    <property type="match status" value="1"/>
</dbReference>